<dbReference type="OrthoDB" id="384659at2"/>
<dbReference type="PANTHER" id="PTHR10000">
    <property type="entry name" value="PHOSPHOSERINE PHOSPHATASE"/>
    <property type="match status" value="1"/>
</dbReference>
<sequence>MKIKAFAFDMDGTLLRSNNLGVHPETMEALKEASEAGYELILATGRPVCMTAPTAEEIGNVSYLVSNNGGSLYDVKKDENISESFLTFELFEKVIALAKETKSFFAMSTTNKIYRENFFDEVNTPEWVKTSFNEASNKPDEKDCVYEAARTEKITQLTIKNSKEIVAAQKEALKDELSSEASMHIANEVYLDINPNNVSKLTGITKVVNRMGIDISEVMVFGDSGNDLQMIKGAGYGVAMENATEEAKAAAKEVIGHHDTNAIGMKIKEVLKAQSK</sequence>
<dbReference type="InterPro" id="IPR006379">
    <property type="entry name" value="HAD-SF_hydro_IIB"/>
</dbReference>
<accession>A0A4V2NI18</accession>
<dbReference type="SUPFAM" id="SSF56784">
    <property type="entry name" value="HAD-like"/>
    <property type="match status" value="1"/>
</dbReference>
<dbReference type="RefSeq" id="WP_131613603.1">
    <property type="nucleotide sequence ID" value="NZ_PSZP01000024.1"/>
</dbReference>
<dbReference type="NCBIfam" id="TIGR01484">
    <property type="entry name" value="HAD-SF-IIB"/>
    <property type="match status" value="1"/>
</dbReference>
<dbReference type="NCBIfam" id="TIGR00099">
    <property type="entry name" value="Cof-subfamily"/>
    <property type="match status" value="1"/>
</dbReference>
<keyword evidence="2" id="KW-1185">Reference proteome</keyword>
<dbReference type="Gene3D" id="3.30.1240.10">
    <property type="match status" value="1"/>
</dbReference>
<evidence type="ECO:0000313" key="2">
    <source>
        <dbReference type="Proteomes" id="UP000291072"/>
    </source>
</evidence>
<dbReference type="InterPro" id="IPR000150">
    <property type="entry name" value="Cof"/>
</dbReference>
<dbReference type="EMBL" id="PSZP01000024">
    <property type="protein sequence ID" value="TCG10718.1"/>
    <property type="molecule type" value="Genomic_DNA"/>
</dbReference>
<evidence type="ECO:0000313" key="1">
    <source>
        <dbReference type="EMBL" id="TCG10718.1"/>
    </source>
</evidence>
<dbReference type="AlphaFoldDB" id="A0A4V2NI18"/>
<dbReference type="Pfam" id="PF08282">
    <property type="entry name" value="Hydrolase_3"/>
    <property type="match status" value="1"/>
</dbReference>
<dbReference type="SFLD" id="SFLDG01140">
    <property type="entry name" value="C2.B:_Phosphomannomutase_and_P"/>
    <property type="match status" value="1"/>
</dbReference>
<gene>
    <name evidence="1" type="ORF">C4B25_03180</name>
</gene>
<dbReference type="PROSITE" id="PS01229">
    <property type="entry name" value="COF_2"/>
    <property type="match status" value="1"/>
</dbReference>
<comment type="caution">
    <text evidence="1">The sequence shown here is derived from an EMBL/GenBank/DDBJ whole genome shotgun (WGS) entry which is preliminary data.</text>
</comment>
<dbReference type="InterPro" id="IPR036412">
    <property type="entry name" value="HAD-like_sf"/>
</dbReference>
<protein>
    <recommendedName>
        <fullName evidence="3">Cof-type HAD-IIB family hydrolase</fullName>
    </recommendedName>
</protein>
<reference evidence="1 2" key="1">
    <citation type="submission" date="2018-02" db="EMBL/GenBank/DDBJ databases">
        <title>Mycoplasma marinum and Mycoplasma todarodis sp. nov., moderately halophilic and psychrotolerant mycoplasmas isolated from cephalopods.</title>
        <authorList>
            <person name="Viver T."/>
        </authorList>
    </citation>
    <scope>NUCLEOTIDE SEQUENCE [LARGE SCALE GENOMIC DNA]</scope>
    <source>
        <strain evidence="1 2">5H</strain>
    </source>
</reference>
<dbReference type="GO" id="GO:0016791">
    <property type="term" value="F:phosphatase activity"/>
    <property type="evidence" value="ECO:0007669"/>
    <property type="project" value="TreeGrafter"/>
</dbReference>
<dbReference type="Proteomes" id="UP000291072">
    <property type="component" value="Unassembled WGS sequence"/>
</dbReference>
<organism evidence="1 2">
    <name type="scientific">Mycoplasma todarodis</name>
    <dbReference type="NCBI Taxonomy" id="1937191"/>
    <lineage>
        <taxon>Bacteria</taxon>
        <taxon>Bacillati</taxon>
        <taxon>Mycoplasmatota</taxon>
        <taxon>Mollicutes</taxon>
        <taxon>Mycoplasmataceae</taxon>
        <taxon>Mycoplasma</taxon>
    </lineage>
</organism>
<name>A0A4V2NI18_9MOLU</name>
<dbReference type="PANTHER" id="PTHR10000:SF8">
    <property type="entry name" value="HAD SUPERFAMILY HYDROLASE-LIKE, TYPE 3"/>
    <property type="match status" value="1"/>
</dbReference>
<dbReference type="InterPro" id="IPR023214">
    <property type="entry name" value="HAD_sf"/>
</dbReference>
<dbReference type="Gene3D" id="3.40.50.1000">
    <property type="entry name" value="HAD superfamily/HAD-like"/>
    <property type="match status" value="1"/>
</dbReference>
<evidence type="ECO:0008006" key="3">
    <source>
        <dbReference type="Google" id="ProtNLM"/>
    </source>
</evidence>
<dbReference type="GO" id="GO:0000287">
    <property type="term" value="F:magnesium ion binding"/>
    <property type="evidence" value="ECO:0007669"/>
    <property type="project" value="TreeGrafter"/>
</dbReference>
<dbReference type="GO" id="GO:0005829">
    <property type="term" value="C:cytosol"/>
    <property type="evidence" value="ECO:0007669"/>
    <property type="project" value="TreeGrafter"/>
</dbReference>
<proteinExistence type="predicted"/>
<dbReference type="SFLD" id="SFLDS00003">
    <property type="entry name" value="Haloacid_Dehalogenase"/>
    <property type="match status" value="1"/>
</dbReference>